<keyword evidence="10 14" id="KW-0418">Kinase</keyword>
<comment type="catalytic activity">
    <reaction evidence="13 14">
        <text>shikimate + ATP = 3-phosphoshikimate + ADP + H(+)</text>
        <dbReference type="Rhea" id="RHEA:13121"/>
        <dbReference type="ChEBI" id="CHEBI:15378"/>
        <dbReference type="ChEBI" id="CHEBI:30616"/>
        <dbReference type="ChEBI" id="CHEBI:36208"/>
        <dbReference type="ChEBI" id="CHEBI:145989"/>
        <dbReference type="ChEBI" id="CHEBI:456216"/>
        <dbReference type="EC" id="2.7.1.71"/>
    </reaction>
</comment>
<evidence type="ECO:0000259" key="16">
    <source>
        <dbReference type="Pfam" id="PF08544"/>
    </source>
</evidence>
<sequence>MIVKIKVRSPGSATIINAIATGKGSAFAIQRHVTAEVKLIPEGIKCICEEDIDTTLMRTCAESVLKKYNISTGLKVKTTSNLPVASGLSSSSATSNAIVMAASKLIAEEFGLEPLKKWEILNLAIDASLKAGVTITGAFDDASASFYGGFTITDNLERKIIKKGPMENQKILIYMPKRKSLTAESNVKRMKILAPLVEIAFKKALEGDLYNALTLNGIIYCATLGFNPEVAVDALEAGAMAAGLSGTGPSFVSITREEKQDDIIDTWSSYPGNIIITDVDNQGTQFR</sequence>
<dbReference type="EC" id="2.7.1.71" evidence="4 14"/>
<evidence type="ECO:0000256" key="13">
    <source>
        <dbReference type="ARBA" id="ARBA00048567"/>
    </source>
</evidence>
<dbReference type="InterPro" id="IPR014721">
    <property type="entry name" value="Ribsml_uS5_D2-typ_fold_subgr"/>
</dbReference>
<evidence type="ECO:0000256" key="4">
    <source>
        <dbReference type="ARBA" id="ARBA00012154"/>
    </source>
</evidence>
<organism evidence="17 18">
    <name type="scientific">Methanothermobacter tenebrarum</name>
    <dbReference type="NCBI Taxonomy" id="680118"/>
    <lineage>
        <taxon>Archaea</taxon>
        <taxon>Methanobacteriati</taxon>
        <taxon>Methanobacteriota</taxon>
        <taxon>Methanomada group</taxon>
        <taxon>Methanobacteria</taxon>
        <taxon>Methanobacteriales</taxon>
        <taxon>Methanobacteriaceae</taxon>
        <taxon>Methanothermobacter</taxon>
    </lineage>
</organism>
<dbReference type="InterPro" id="IPR020568">
    <property type="entry name" value="Ribosomal_Su5_D2-typ_SF"/>
</dbReference>
<evidence type="ECO:0000313" key="18">
    <source>
        <dbReference type="Proteomes" id="UP000831817"/>
    </source>
</evidence>
<keyword evidence="9 14" id="KW-0547">Nucleotide-binding</keyword>
<accession>A0ABM7YCZ5</accession>
<dbReference type="InterPro" id="IPR010189">
    <property type="entry name" value="SK_arc"/>
</dbReference>
<keyword evidence="11 14" id="KW-0067">ATP-binding</keyword>
<dbReference type="Proteomes" id="UP000831817">
    <property type="component" value="Chromosome"/>
</dbReference>
<dbReference type="Pfam" id="PF08544">
    <property type="entry name" value="GHMP_kinases_C"/>
    <property type="match status" value="1"/>
</dbReference>
<proteinExistence type="inferred from homology"/>
<keyword evidence="6 14" id="KW-0963">Cytoplasm</keyword>
<dbReference type="InterPro" id="IPR006203">
    <property type="entry name" value="GHMP_knse_ATP-bd_CS"/>
</dbReference>
<feature type="domain" description="GHMP kinase C-terminal" evidence="16">
    <location>
        <begin position="231"/>
        <end position="269"/>
    </location>
</feature>
<feature type="binding site" evidence="14">
    <location>
        <begin position="83"/>
        <end position="93"/>
    </location>
    <ligand>
        <name>ATP</name>
        <dbReference type="ChEBI" id="CHEBI:30616"/>
    </ligand>
</feature>
<keyword evidence="7 14" id="KW-0028">Amino-acid biosynthesis</keyword>
<evidence type="ECO:0000256" key="3">
    <source>
        <dbReference type="ARBA" id="ARBA00010202"/>
    </source>
</evidence>
<comment type="pathway">
    <text evidence="2 14">Metabolic intermediate biosynthesis; chorismate biosynthesis; chorismate from D-erythrose 4-phosphate and phosphoenolpyruvate: step 5/7.</text>
</comment>
<dbReference type="PANTHER" id="PTHR20861">
    <property type="entry name" value="HOMOSERINE/4-DIPHOSPHOCYTIDYL-2-C-METHYL-D-ERYTHRITOL KINASE"/>
    <property type="match status" value="1"/>
</dbReference>
<evidence type="ECO:0000256" key="7">
    <source>
        <dbReference type="ARBA" id="ARBA00022605"/>
    </source>
</evidence>
<comment type="similarity">
    <text evidence="3 14">Belongs to the GHMP kinase family. Archaeal shikimate kinase subfamily.</text>
</comment>
<dbReference type="SUPFAM" id="SSF55060">
    <property type="entry name" value="GHMP Kinase, C-terminal domain"/>
    <property type="match status" value="1"/>
</dbReference>
<dbReference type="InterPro" id="IPR013750">
    <property type="entry name" value="GHMP_kinase_C_dom"/>
</dbReference>
<evidence type="ECO:0000256" key="11">
    <source>
        <dbReference type="ARBA" id="ARBA00022840"/>
    </source>
</evidence>
<dbReference type="PROSITE" id="PS00627">
    <property type="entry name" value="GHMP_KINASES_ATP"/>
    <property type="match status" value="1"/>
</dbReference>
<evidence type="ECO:0000313" key="17">
    <source>
        <dbReference type="EMBL" id="BDH79199.1"/>
    </source>
</evidence>
<dbReference type="SUPFAM" id="SSF54211">
    <property type="entry name" value="Ribosomal protein S5 domain 2-like"/>
    <property type="match status" value="1"/>
</dbReference>
<feature type="domain" description="GHMP kinase N-terminal" evidence="15">
    <location>
        <begin position="58"/>
        <end position="149"/>
    </location>
</feature>
<dbReference type="NCBIfam" id="TIGR01920">
    <property type="entry name" value="Shik_kin_archae"/>
    <property type="match status" value="1"/>
</dbReference>
<evidence type="ECO:0000256" key="5">
    <source>
        <dbReference type="ARBA" id="ARBA00013853"/>
    </source>
</evidence>
<dbReference type="PANTHER" id="PTHR20861:SF3">
    <property type="entry name" value="SHIKIMATE KINASE"/>
    <property type="match status" value="1"/>
</dbReference>
<dbReference type="PIRSF" id="PIRSF005758">
    <property type="entry name" value="Shikimt_kin_arch"/>
    <property type="match status" value="1"/>
</dbReference>
<evidence type="ECO:0000256" key="1">
    <source>
        <dbReference type="ARBA" id="ARBA00004496"/>
    </source>
</evidence>
<evidence type="ECO:0000256" key="8">
    <source>
        <dbReference type="ARBA" id="ARBA00022679"/>
    </source>
</evidence>
<evidence type="ECO:0000256" key="12">
    <source>
        <dbReference type="ARBA" id="ARBA00023141"/>
    </source>
</evidence>
<dbReference type="HAMAP" id="MF_00370">
    <property type="entry name" value="Shik_kinase_arch"/>
    <property type="match status" value="1"/>
</dbReference>
<keyword evidence="8 14" id="KW-0808">Transferase</keyword>
<dbReference type="GO" id="GO:0016301">
    <property type="term" value="F:kinase activity"/>
    <property type="evidence" value="ECO:0007669"/>
    <property type="project" value="UniProtKB-KW"/>
</dbReference>
<keyword evidence="18" id="KW-1185">Reference proteome</keyword>
<evidence type="ECO:0000256" key="10">
    <source>
        <dbReference type="ARBA" id="ARBA00022777"/>
    </source>
</evidence>
<protein>
    <recommendedName>
        <fullName evidence="5 14">Shikimate kinase</fullName>
        <shortName evidence="14">SK</shortName>
        <ecNumber evidence="4 14">2.7.1.71</ecNumber>
    </recommendedName>
</protein>
<dbReference type="InterPro" id="IPR036554">
    <property type="entry name" value="GHMP_kinase_C_sf"/>
</dbReference>
<evidence type="ECO:0000256" key="14">
    <source>
        <dbReference type="HAMAP-Rule" id="MF_00370"/>
    </source>
</evidence>
<gene>
    <name evidence="14" type="primary">aroK</name>
    <name evidence="17" type="ORF">MTTB_05780</name>
</gene>
<dbReference type="Gene3D" id="3.30.230.10">
    <property type="match status" value="1"/>
</dbReference>
<evidence type="ECO:0000256" key="6">
    <source>
        <dbReference type="ARBA" id="ARBA00022490"/>
    </source>
</evidence>
<comment type="subcellular location">
    <subcellularLocation>
        <location evidence="1 14">Cytoplasm</location>
    </subcellularLocation>
</comment>
<evidence type="ECO:0000256" key="9">
    <source>
        <dbReference type="ARBA" id="ARBA00022741"/>
    </source>
</evidence>
<dbReference type="EMBL" id="AP025698">
    <property type="protein sequence ID" value="BDH79199.1"/>
    <property type="molecule type" value="Genomic_DNA"/>
</dbReference>
<name>A0ABM7YCZ5_9EURY</name>
<evidence type="ECO:0000259" key="15">
    <source>
        <dbReference type="Pfam" id="PF00288"/>
    </source>
</evidence>
<reference evidence="17 18" key="1">
    <citation type="submission" date="2022-04" db="EMBL/GenBank/DDBJ databases">
        <title>Complete genome of Methanothermobacter tenebrarum strain RMAS.</title>
        <authorList>
            <person name="Nakamura K."/>
            <person name="Oshima K."/>
            <person name="Hattori M."/>
            <person name="Kamagata Y."/>
            <person name="Takamizawa K."/>
        </authorList>
    </citation>
    <scope>NUCLEOTIDE SEQUENCE [LARGE SCALE GENOMIC DNA]</scope>
    <source>
        <strain evidence="17 18">RMAS</strain>
    </source>
</reference>
<dbReference type="InterPro" id="IPR006204">
    <property type="entry name" value="GHMP_kinase_N_dom"/>
</dbReference>
<keyword evidence="12 14" id="KW-0057">Aromatic amino acid biosynthesis</keyword>
<dbReference type="Pfam" id="PF00288">
    <property type="entry name" value="GHMP_kinases_N"/>
    <property type="match status" value="1"/>
</dbReference>
<evidence type="ECO:0000256" key="2">
    <source>
        <dbReference type="ARBA" id="ARBA00004842"/>
    </source>
</evidence>